<proteinExistence type="predicted"/>
<name>A0A7K2IYT3_9ACTN</name>
<protein>
    <submittedName>
        <fullName evidence="1">Uncharacterized protein</fullName>
    </submittedName>
</protein>
<dbReference type="Proteomes" id="UP000467124">
    <property type="component" value="Unassembled WGS sequence"/>
</dbReference>
<dbReference type="EMBL" id="WWHY01000001">
    <property type="protein sequence ID" value="MYR35138.1"/>
    <property type="molecule type" value="Genomic_DNA"/>
</dbReference>
<evidence type="ECO:0000313" key="2">
    <source>
        <dbReference type="Proteomes" id="UP000467124"/>
    </source>
</evidence>
<evidence type="ECO:0000313" key="1">
    <source>
        <dbReference type="EMBL" id="MYR35138.1"/>
    </source>
</evidence>
<comment type="caution">
    <text evidence="1">The sequence shown here is derived from an EMBL/GenBank/DDBJ whole genome shotgun (WGS) entry which is preliminary data.</text>
</comment>
<reference evidence="1 2" key="1">
    <citation type="journal article" date="2019" name="Nat. Commun.">
        <title>The antimicrobial potential of Streptomyces from insect microbiomes.</title>
        <authorList>
            <person name="Chevrette M.G."/>
            <person name="Carlson C.M."/>
            <person name="Ortega H.E."/>
            <person name="Thomas C."/>
            <person name="Ananiev G.E."/>
            <person name="Barns K.J."/>
            <person name="Book A.J."/>
            <person name="Cagnazzo J."/>
            <person name="Carlos C."/>
            <person name="Flanigan W."/>
            <person name="Grubbs K.J."/>
            <person name="Horn H.A."/>
            <person name="Hoffmann F.M."/>
            <person name="Klassen J.L."/>
            <person name="Knack J.J."/>
            <person name="Lewin G.R."/>
            <person name="McDonald B.R."/>
            <person name="Muller L."/>
            <person name="Melo W.G.P."/>
            <person name="Pinto-Tomas A.A."/>
            <person name="Schmitz A."/>
            <person name="Wendt-Pienkowski E."/>
            <person name="Wildman S."/>
            <person name="Zhao M."/>
            <person name="Zhang F."/>
            <person name="Bugni T.S."/>
            <person name="Andes D.R."/>
            <person name="Pupo M.T."/>
            <person name="Currie C.R."/>
        </authorList>
    </citation>
    <scope>NUCLEOTIDE SEQUENCE [LARGE SCALE GENOMIC DNA]</scope>
    <source>
        <strain evidence="1 2">SID5840</strain>
    </source>
</reference>
<gene>
    <name evidence="1" type="ORF">GTW20_23460</name>
</gene>
<accession>A0A7K2IYT3</accession>
<dbReference type="AlphaFoldDB" id="A0A7K2IYT3"/>
<sequence>MSVSPLALLREWSSRTDGAALRGFLLIGSEPDLPEVERNVVPAAREMEASVAVLGAAAPGTEPAAVFRPERSLALIERSGPDPLPELVLLVGDEHVVAAFGGGAPGLDLDRRPWSVLRGGPEGVPWAFADLGSWLRERAATGPVPAPMAAHLNGFADRLEDLVLSCPLEDPTRVAHNIDGPLIDRLPEGPVDELCLYAPLRGADPKALRALVGRLSPVSVVLGAPDDWPVEDVEAALRSLEEIGIRAEPRRVPDGVPRHGGLVEWAVDGRRSALTIGSHPRSLVRPAEAGLVLGAIVAADPPRAPVSPVAEEGRESEVAAEVEASGWTLEVDSGIHHVRGNFTNPVPVAARIAELVAEGDAPVMVHAQGPKAWALLVWSRPTMLLASAPRGSAWRLYSVRPPATPSSRLGGEGLSQVGLVRTSAPLHRAPHRDVIAFLDTLGTDHITLLEKVGFLGKTL</sequence>
<organism evidence="1 2">
    <name type="scientific">Nocardiopsis alba</name>
    <dbReference type="NCBI Taxonomy" id="53437"/>
    <lineage>
        <taxon>Bacteria</taxon>
        <taxon>Bacillati</taxon>
        <taxon>Actinomycetota</taxon>
        <taxon>Actinomycetes</taxon>
        <taxon>Streptosporangiales</taxon>
        <taxon>Nocardiopsidaceae</taxon>
        <taxon>Nocardiopsis</taxon>
    </lineage>
</organism>
<dbReference type="RefSeq" id="WP_161111918.1">
    <property type="nucleotide sequence ID" value="NZ_WWHY01000001.1"/>
</dbReference>